<dbReference type="PROSITE" id="PS50102">
    <property type="entry name" value="RRM"/>
    <property type="match status" value="1"/>
</dbReference>
<dbReference type="InterPro" id="IPR035979">
    <property type="entry name" value="RBD_domain_sf"/>
</dbReference>
<feature type="domain" description="RRM" evidence="4">
    <location>
        <begin position="4"/>
        <end position="77"/>
    </location>
</feature>
<keyword evidence="1 2" id="KW-0694">RNA-binding</keyword>
<name>A0AA88I6R3_ARTSF</name>
<accession>A0AA88I6R3</accession>
<dbReference type="Gene3D" id="3.30.70.330">
    <property type="match status" value="1"/>
</dbReference>
<protein>
    <recommendedName>
        <fullName evidence="4">RRM domain-containing protein</fullName>
    </recommendedName>
</protein>
<gene>
    <name evidence="5" type="ORF">QYM36_001574</name>
</gene>
<reference evidence="5" key="1">
    <citation type="submission" date="2023-07" db="EMBL/GenBank/DDBJ databases">
        <title>Chromosome-level genome assembly of Artemia franciscana.</title>
        <authorList>
            <person name="Jo E."/>
        </authorList>
    </citation>
    <scope>NUCLEOTIDE SEQUENCE</scope>
    <source>
        <tissue evidence="5">Whole body</tissue>
    </source>
</reference>
<evidence type="ECO:0000259" key="4">
    <source>
        <dbReference type="PROSITE" id="PS50102"/>
    </source>
</evidence>
<evidence type="ECO:0000313" key="6">
    <source>
        <dbReference type="Proteomes" id="UP001187531"/>
    </source>
</evidence>
<dbReference type="SUPFAM" id="SSF54928">
    <property type="entry name" value="RNA-binding domain, RBD"/>
    <property type="match status" value="1"/>
</dbReference>
<feature type="region of interest" description="Disordered" evidence="3">
    <location>
        <begin position="300"/>
        <end position="319"/>
    </location>
</feature>
<feature type="region of interest" description="Disordered" evidence="3">
    <location>
        <begin position="231"/>
        <end position="266"/>
    </location>
</feature>
<dbReference type="InterPro" id="IPR012677">
    <property type="entry name" value="Nucleotide-bd_a/b_plait_sf"/>
</dbReference>
<dbReference type="SMART" id="SM00360">
    <property type="entry name" value="RRM"/>
    <property type="match status" value="1"/>
</dbReference>
<feature type="compositionally biased region" description="Basic and acidic residues" evidence="3">
    <location>
        <begin position="243"/>
        <end position="266"/>
    </location>
</feature>
<evidence type="ECO:0000256" key="1">
    <source>
        <dbReference type="ARBA" id="ARBA00022884"/>
    </source>
</evidence>
<organism evidence="5 6">
    <name type="scientific">Artemia franciscana</name>
    <name type="common">Brine shrimp</name>
    <name type="synonym">Artemia sanfranciscana</name>
    <dbReference type="NCBI Taxonomy" id="6661"/>
    <lineage>
        <taxon>Eukaryota</taxon>
        <taxon>Metazoa</taxon>
        <taxon>Ecdysozoa</taxon>
        <taxon>Arthropoda</taxon>
        <taxon>Crustacea</taxon>
        <taxon>Branchiopoda</taxon>
        <taxon>Anostraca</taxon>
        <taxon>Artemiidae</taxon>
        <taxon>Artemia</taxon>
    </lineage>
</organism>
<keyword evidence="6" id="KW-1185">Reference proteome</keyword>
<feature type="compositionally biased region" description="Basic and acidic residues" evidence="3">
    <location>
        <begin position="429"/>
        <end position="453"/>
    </location>
</feature>
<dbReference type="AlphaFoldDB" id="A0AA88I6R3"/>
<evidence type="ECO:0000256" key="2">
    <source>
        <dbReference type="PROSITE-ProRule" id="PRU00176"/>
    </source>
</evidence>
<evidence type="ECO:0000313" key="5">
    <source>
        <dbReference type="EMBL" id="KAK2725170.1"/>
    </source>
</evidence>
<dbReference type="PANTHER" id="PTHR48029:SF1">
    <property type="entry name" value="NUCLEOLAR PROTEIN 8"/>
    <property type="match status" value="1"/>
</dbReference>
<feature type="region of interest" description="Disordered" evidence="3">
    <location>
        <begin position="429"/>
        <end position="461"/>
    </location>
</feature>
<dbReference type="Proteomes" id="UP001187531">
    <property type="component" value="Unassembled WGS sequence"/>
</dbReference>
<dbReference type="EMBL" id="JAVRJZ010000003">
    <property type="protein sequence ID" value="KAK2725170.1"/>
    <property type="molecule type" value="Genomic_DNA"/>
</dbReference>
<sequence length="601" mass="70261">MREARLFIGNLPENFEESQLGEILNIFESIKDVKLTEKRNFVHVTVCGESHKIQQGIQKLNNSRYHGNIIRVEEAKENFLDRLKREQEERRKKTEAEIKITPDLRTVVTDSSERDEQRATRSIEKNKRKRNNSENQEFQWKIKPFNGTCAVTTVKIEATQLVSSNQGPESHAADLVKEVSKKKRCEDENKKDVLQNEKIVCENEKFQEENSDILKSLEKFSSVWADANPDNEVKVKKPKKKEKKVDEQKKHVDKYSKKKSDNEKRLKSLEERSRAFLSQKNLVKAALSLVDAAKPTKIIFDDEGEEEGDGEETVGTDTSNLNIDKARLFDEEDDASDFEADFTEKPQFEGKKGKELFDLQSRYSKDERFDLDQRFLKQAMENPTEVPEDLEKDRQLKILSEITGKEVTVDKRKNDNFVKTSMLARYDPTKTENSIEKNKKMKSDEGASYRDETLATTSTQNSEVSQERFFETTDNLSGLFAKKDSFSLLQNFGTETTVENEIVEVALDQDESPEKKEQTTTEGKVLIPPKNLWIEPFFFKRKDERLLEGQDFFFGRVDDPEEYRLKWQTKRQDLVKIYRSHHRRSSMIRAFKKKYTLRKRY</sequence>
<evidence type="ECO:0000256" key="3">
    <source>
        <dbReference type="SAM" id="MobiDB-lite"/>
    </source>
</evidence>
<feature type="compositionally biased region" description="Acidic residues" evidence="3">
    <location>
        <begin position="301"/>
        <end position="314"/>
    </location>
</feature>
<dbReference type="GO" id="GO:0003723">
    <property type="term" value="F:RNA binding"/>
    <property type="evidence" value="ECO:0007669"/>
    <property type="project" value="UniProtKB-UniRule"/>
</dbReference>
<comment type="caution">
    <text evidence="5">The sequence shown here is derived from an EMBL/GenBank/DDBJ whole genome shotgun (WGS) entry which is preliminary data.</text>
</comment>
<proteinExistence type="predicted"/>
<feature type="compositionally biased region" description="Basic and acidic residues" evidence="3">
    <location>
        <begin position="111"/>
        <end position="125"/>
    </location>
</feature>
<dbReference type="PANTHER" id="PTHR48029">
    <property type="entry name" value="NUCLEOLAR PROTEIN 8"/>
    <property type="match status" value="1"/>
</dbReference>
<dbReference type="InterPro" id="IPR000504">
    <property type="entry name" value="RRM_dom"/>
</dbReference>
<feature type="region of interest" description="Disordered" evidence="3">
    <location>
        <begin position="107"/>
        <end position="135"/>
    </location>
</feature>